<evidence type="ECO:0000313" key="1">
    <source>
        <dbReference type="EMBL" id="KAI4330538.1"/>
    </source>
</evidence>
<proteinExistence type="predicted"/>
<accession>A0ACB9N1T7</accession>
<evidence type="ECO:0000313" key="2">
    <source>
        <dbReference type="Proteomes" id="UP001057402"/>
    </source>
</evidence>
<dbReference type="Proteomes" id="UP001057402">
    <property type="component" value="Chromosome 8"/>
</dbReference>
<keyword evidence="2" id="KW-1185">Reference proteome</keyword>
<comment type="caution">
    <text evidence="1">The sequence shown here is derived from an EMBL/GenBank/DDBJ whole genome shotgun (WGS) entry which is preliminary data.</text>
</comment>
<protein>
    <submittedName>
        <fullName evidence="1">Uncharacterized protein</fullName>
    </submittedName>
</protein>
<sequence length="96" mass="11318">MASRTMFWALFSVLVLCWSVATSSEVEDESEFNYHEDSVRGPARWGELRSERPPHFVLKVNRIFCLVTLHHSPLPIFLSHLKEIHFVVFEEISWRC</sequence>
<dbReference type="EMBL" id="CM042887">
    <property type="protein sequence ID" value="KAI4330538.1"/>
    <property type="molecule type" value="Genomic_DNA"/>
</dbReference>
<name>A0ACB9N1T7_9MYRT</name>
<reference evidence="2" key="1">
    <citation type="journal article" date="2023" name="Front. Plant Sci.">
        <title>Chromosomal-level genome assembly of Melastoma candidum provides insights into trichome evolution.</title>
        <authorList>
            <person name="Zhong Y."/>
            <person name="Wu W."/>
            <person name="Sun C."/>
            <person name="Zou P."/>
            <person name="Liu Y."/>
            <person name="Dai S."/>
            <person name="Zhou R."/>
        </authorList>
    </citation>
    <scope>NUCLEOTIDE SEQUENCE [LARGE SCALE GENOMIC DNA]</scope>
</reference>
<gene>
    <name evidence="1" type="ORF">MLD38_028817</name>
</gene>
<organism evidence="1 2">
    <name type="scientific">Melastoma candidum</name>
    <dbReference type="NCBI Taxonomy" id="119954"/>
    <lineage>
        <taxon>Eukaryota</taxon>
        <taxon>Viridiplantae</taxon>
        <taxon>Streptophyta</taxon>
        <taxon>Embryophyta</taxon>
        <taxon>Tracheophyta</taxon>
        <taxon>Spermatophyta</taxon>
        <taxon>Magnoliopsida</taxon>
        <taxon>eudicotyledons</taxon>
        <taxon>Gunneridae</taxon>
        <taxon>Pentapetalae</taxon>
        <taxon>rosids</taxon>
        <taxon>malvids</taxon>
        <taxon>Myrtales</taxon>
        <taxon>Melastomataceae</taxon>
        <taxon>Melastomatoideae</taxon>
        <taxon>Melastomateae</taxon>
        <taxon>Melastoma</taxon>
    </lineage>
</organism>